<dbReference type="RefSeq" id="WP_155177424.1">
    <property type="nucleotide sequence ID" value="NZ_BAAAFL010000029.1"/>
</dbReference>
<comment type="caution">
    <text evidence="2">The sequence shown here is derived from an EMBL/GenBank/DDBJ whole genome shotgun (WGS) entry which is preliminary data.</text>
</comment>
<evidence type="ECO:0000256" key="1">
    <source>
        <dbReference type="SAM" id="SignalP"/>
    </source>
</evidence>
<dbReference type="InterPro" id="IPR010727">
    <property type="entry name" value="DUF1302"/>
</dbReference>
<accession>A0ABW9RY42</accession>
<dbReference type="Pfam" id="PF06980">
    <property type="entry name" value="DUF1302"/>
    <property type="match status" value="1"/>
</dbReference>
<feature type="chain" id="PRO_5046953751" description="DUF3078 domain-containing protein" evidence="1">
    <location>
        <begin position="27"/>
        <end position="470"/>
    </location>
</feature>
<name>A0ABW9RY42_9BACT</name>
<evidence type="ECO:0008006" key="4">
    <source>
        <dbReference type="Google" id="ProtNLM"/>
    </source>
</evidence>
<sequence>MKSRLNTVNTLLVIMISMITFTTVCSQTPVESDTTEWEDFDTPELDFSESEAPVFSSSPDELVVEEKESFLNSYILDPMRIGLKYELAYKVTKPDRVMNNRLSYRLEYSRSFFDHFSLQVDTKIFTFLKNDHRARQISYWFNDNTEETEFSFGGRTREAFLQASFGKTSIRAGIQTLVWGESDFAIVTNEVSRLDYREPLSLSIDELRIGQPIITVDHYSESGDWSAFFTPDPKFNEHPKEGTGYYYEPFNGTVKYQQESDDDNHFEFGLRWKKTFGKSDISIMAASLINNEFALRMVNPELITRGKHRFHMAGFTFNRAISNFLIKGETAIKSKKAYNDASFQIVEKNALDASLGVDYYMKNSVTLSLEAVNYHIMDWNESIQGQPRNNYMLLAALGKELMKGNLSINLVSMYNGPYTNFFNILSTSYNWNDRTTLYFDMLMPFTDDPNSGLYIYRNQKQAVLKIQYQF</sequence>
<dbReference type="EMBL" id="SMLW01000680">
    <property type="protein sequence ID" value="MTI29174.1"/>
    <property type="molecule type" value="Genomic_DNA"/>
</dbReference>
<keyword evidence="1" id="KW-0732">Signal</keyword>
<protein>
    <recommendedName>
        <fullName evidence="4">DUF3078 domain-containing protein</fullName>
    </recommendedName>
</protein>
<reference evidence="2 3" key="1">
    <citation type="submission" date="2019-02" db="EMBL/GenBank/DDBJ databases">
        <authorList>
            <person name="Goldberg S.R."/>
            <person name="Haltli B.A."/>
            <person name="Correa H."/>
            <person name="Russell K.G."/>
        </authorList>
    </citation>
    <scope>NUCLEOTIDE SEQUENCE [LARGE SCALE GENOMIC DNA]</scope>
    <source>
        <strain evidence="2 3">JCM 16186</strain>
    </source>
</reference>
<keyword evidence="3" id="KW-1185">Reference proteome</keyword>
<feature type="signal peptide" evidence="1">
    <location>
        <begin position="1"/>
        <end position="26"/>
    </location>
</feature>
<organism evidence="2 3">
    <name type="scientific">Fulvivirga kasyanovii</name>
    <dbReference type="NCBI Taxonomy" id="396812"/>
    <lineage>
        <taxon>Bacteria</taxon>
        <taxon>Pseudomonadati</taxon>
        <taxon>Bacteroidota</taxon>
        <taxon>Cytophagia</taxon>
        <taxon>Cytophagales</taxon>
        <taxon>Fulvivirgaceae</taxon>
        <taxon>Fulvivirga</taxon>
    </lineage>
</organism>
<proteinExistence type="predicted"/>
<evidence type="ECO:0000313" key="2">
    <source>
        <dbReference type="EMBL" id="MTI29174.1"/>
    </source>
</evidence>
<evidence type="ECO:0000313" key="3">
    <source>
        <dbReference type="Proteomes" id="UP000798808"/>
    </source>
</evidence>
<gene>
    <name evidence="2" type="ORF">E1163_29705</name>
</gene>
<dbReference type="Proteomes" id="UP000798808">
    <property type="component" value="Unassembled WGS sequence"/>
</dbReference>